<comment type="caution">
    <text evidence="2">The sequence shown here is derived from an EMBL/GenBank/DDBJ whole genome shotgun (WGS) entry which is preliminary data.</text>
</comment>
<accession>A0A4R4IQ87</accession>
<protein>
    <recommendedName>
        <fullName evidence="1">DUF6966 domain-containing protein</fullName>
    </recommendedName>
</protein>
<feature type="domain" description="DUF6966" evidence="1">
    <location>
        <begin position="20"/>
        <end position="68"/>
    </location>
</feature>
<evidence type="ECO:0000259" key="1">
    <source>
        <dbReference type="Pfam" id="PF22294"/>
    </source>
</evidence>
<organism evidence="2 3">
    <name type="scientific">Photorhabdus khanii subsp. guanajuatensis</name>
    <dbReference type="NCBI Taxonomy" id="2100166"/>
    <lineage>
        <taxon>Bacteria</taxon>
        <taxon>Pseudomonadati</taxon>
        <taxon>Pseudomonadota</taxon>
        <taxon>Gammaproteobacteria</taxon>
        <taxon>Enterobacterales</taxon>
        <taxon>Morganellaceae</taxon>
        <taxon>Photorhabdus</taxon>
    </lineage>
</organism>
<evidence type="ECO:0000313" key="3">
    <source>
        <dbReference type="Proteomes" id="UP000295598"/>
    </source>
</evidence>
<reference evidence="2 3" key="1">
    <citation type="journal article" date="2019" name="Int. J. Syst. Evol. Microbiol.">
        <title>Photorhabdus khanii subsp. guanajuatensis subsp. nov., isolated from Heterorhabditis atacamensis, and Photorhabdus luminescens subsp. mexicana subsp. nov., isolated from Heterorhabditis mexicana entomopathogenic nematodes.</title>
        <authorList>
            <person name="Machado R.A.R."/>
            <person name="Bruno P."/>
            <person name="Arce C.C.M."/>
            <person name="Liechti N."/>
            <person name="Kohler A."/>
            <person name="Bernal J."/>
            <person name="Bruggmann R."/>
            <person name="Turlings T.C.J."/>
        </authorList>
    </citation>
    <scope>NUCLEOTIDE SEQUENCE [LARGE SCALE GENOMIC DNA]</scope>
    <source>
        <strain evidence="2 3">MEX20-17</strain>
    </source>
</reference>
<proteinExistence type="predicted"/>
<name>A0A4R4IQ87_9GAMM</name>
<dbReference type="Pfam" id="PF22294">
    <property type="entry name" value="DUF6966"/>
    <property type="match status" value="1"/>
</dbReference>
<dbReference type="EMBL" id="PUJY01000111">
    <property type="protein sequence ID" value="TDB42521.1"/>
    <property type="molecule type" value="Genomic_DNA"/>
</dbReference>
<gene>
    <name evidence="2" type="ORF">C5467_23995</name>
</gene>
<sequence length="93" mass="10638">MINKIKEILKEISALLYKNSASDWADYIDELCSQINTDPDEAVANIKRLYGGMGSLSDLVFSKNGVPLRDENNQLDELRKELYILCSSYKYKN</sequence>
<dbReference type="Proteomes" id="UP000295598">
    <property type="component" value="Unassembled WGS sequence"/>
</dbReference>
<dbReference type="AlphaFoldDB" id="A0A4R4IQ87"/>
<dbReference type="RefSeq" id="WP_132356442.1">
    <property type="nucleotide sequence ID" value="NZ_CAWOJO010000111.1"/>
</dbReference>
<evidence type="ECO:0000313" key="2">
    <source>
        <dbReference type="EMBL" id="TDB42521.1"/>
    </source>
</evidence>
<dbReference type="InterPro" id="IPR054239">
    <property type="entry name" value="DUF6966"/>
</dbReference>